<dbReference type="Proteomes" id="UP000317243">
    <property type="component" value="Unassembled WGS sequence"/>
</dbReference>
<organism evidence="1 2">
    <name type="scientific">Thalassoglobus neptunius</name>
    <dbReference type="NCBI Taxonomy" id="1938619"/>
    <lineage>
        <taxon>Bacteria</taxon>
        <taxon>Pseudomonadati</taxon>
        <taxon>Planctomycetota</taxon>
        <taxon>Planctomycetia</taxon>
        <taxon>Planctomycetales</taxon>
        <taxon>Planctomycetaceae</taxon>
        <taxon>Thalassoglobus</taxon>
    </lineage>
</organism>
<evidence type="ECO:0000313" key="2">
    <source>
        <dbReference type="Proteomes" id="UP000317243"/>
    </source>
</evidence>
<protein>
    <submittedName>
        <fullName evidence="1">Uncharacterized protein</fullName>
    </submittedName>
</protein>
<accession>A0A5C5X258</accession>
<dbReference type="AlphaFoldDB" id="A0A5C5X258"/>
<evidence type="ECO:0000313" key="1">
    <source>
        <dbReference type="EMBL" id="TWT57214.1"/>
    </source>
</evidence>
<comment type="caution">
    <text evidence="1">The sequence shown here is derived from an EMBL/GenBank/DDBJ whole genome shotgun (WGS) entry which is preliminary data.</text>
</comment>
<dbReference type="EMBL" id="SIHI01000001">
    <property type="protein sequence ID" value="TWT57214.1"/>
    <property type="molecule type" value="Genomic_DNA"/>
</dbReference>
<proteinExistence type="predicted"/>
<sequence>MSDNPPQRTFTSRPSTDVNMWLVVNCQIYNVARSGPGYMIIVADEFNETGIASSCVSVDYRKYIKRREIKSVTRESAMHWRVDFYEESK</sequence>
<dbReference type="RefSeq" id="WP_146507077.1">
    <property type="nucleotide sequence ID" value="NZ_SIHI01000001.1"/>
</dbReference>
<name>A0A5C5X258_9PLAN</name>
<reference evidence="1 2" key="1">
    <citation type="submission" date="2019-02" db="EMBL/GenBank/DDBJ databases">
        <title>Deep-cultivation of Planctomycetes and their phenomic and genomic characterization uncovers novel biology.</title>
        <authorList>
            <person name="Wiegand S."/>
            <person name="Jogler M."/>
            <person name="Boedeker C."/>
            <person name="Pinto D."/>
            <person name="Vollmers J."/>
            <person name="Rivas-Marin E."/>
            <person name="Kohn T."/>
            <person name="Peeters S.H."/>
            <person name="Heuer A."/>
            <person name="Rast P."/>
            <person name="Oberbeckmann S."/>
            <person name="Bunk B."/>
            <person name="Jeske O."/>
            <person name="Meyerdierks A."/>
            <person name="Storesund J.E."/>
            <person name="Kallscheuer N."/>
            <person name="Luecker S."/>
            <person name="Lage O.M."/>
            <person name="Pohl T."/>
            <person name="Merkel B.J."/>
            <person name="Hornburger P."/>
            <person name="Mueller R.-W."/>
            <person name="Bruemmer F."/>
            <person name="Labrenz M."/>
            <person name="Spormann A.M."/>
            <person name="Op Den Camp H."/>
            <person name="Overmann J."/>
            <person name="Amann R."/>
            <person name="Jetten M.S.M."/>
            <person name="Mascher T."/>
            <person name="Medema M.H."/>
            <person name="Devos D.P."/>
            <person name="Kaster A.-K."/>
            <person name="Ovreas L."/>
            <person name="Rohde M."/>
            <person name="Galperin M.Y."/>
            <person name="Jogler C."/>
        </authorList>
    </citation>
    <scope>NUCLEOTIDE SEQUENCE [LARGE SCALE GENOMIC DNA]</scope>
    <source>
        <strain evidence="1 2">KOR42</strain>
    </source>
</reference>
<keyword evidence="2" id="KW-1185">Reference proteome</keyword>
<gene>
    <name evidence="1" type="ORF">KOR42_05720</name>
</gene>